<evidence type="ECO:0000313" key="2">
    <source>
        <dbReference type="EMBL" id="OEJ94343.1"/>
    </source>
</evidence>
<proteinExistence type="predicted"/>
<dbReference type="eggNOG" id="ENOG5033K1G">
    <property type="taxonomic scope" value="Bacteria"/>
</dbReference>
<dbReference type="OrthoDB" id="4350094at2"/>
<evidence type="ECO:0000313" key="3">
    <source>
        <dbReference type="Proteomes" id="UP000095329"/>
    </source>
</evidence>
<feature type="compositionally biased region" description="Basic and acidic residues" evidence="1">
    <location>
        <begin position="259"/>
        <end position="277"/>
    </location>
</feature>
<feature type="compositionally biased region" description="Polar residues" evidence="1">
    <location>
        <begin position="147"/>
        <end position="161"/>
    </location>
</feature>
<dbReference type="AlphaFoldDB" id="A0A1D3DPT7"/>
<organism evidence="2 3">
    <name type="scientific">Streptomyces thermolilacinus SPC6</name>
    <dbReference type="NCBI Taxonomy" id="1306406"/>
    <lineage>
        <taxon>Bacteria</taxon>
        <taxon>Bacillati</taxon>
        <taxon>Actinomycetota</taxon>
        <taxon>Actinomycetes</taxon>
        <taxon>Kitasatosporales</taxon>
        <taxon>Streptomycetaceae</taxon>
        <taxon>Streptomyces</taxon>
    </lineage>
</organism>
<feature type="compositionally biased region" description="Low complexity" evidence="1">
    <location>
        <begin position="10"/>
        <end position="19"/>
    </location>
</feature>
<evidence type="ECO:0000256" key="1">
    <source>
        <dbReference type="SAM" id="MobiDB-lite"/>
    </source>
</evidence>
<feature type="compositionally biased region" description="Low complexity" evidence="1">
    <location>
        <begin position="201"/>
        <end position="227"/>
    </location>
</feature>
<comment type="caution">
    <text evidence="2">The sequence shown here is derived from an EMBL/GenBank/DDBJ whole genome shotgun (WGS) entry which is preliminary data.</text>
</comment>
<feature type="region of interest" description="Disordered" evidence="1">
    <location>
        <begin position="1"/>
        <end position="33"/>
    </location>
</feature>
<dbReference type="STRING" id="1306406.J116_007555"/>
<sequence length="439" mass="44769">MRGDGTQPTAADDGAASGRRGPRHAAPRKSLLSKLQAPAGKALALAAMPTAVLVGMSLTPRPALADDKDIPFAPGPCVTRSDEPAGSQEPEPGQSPSPSASASPTASPTPSPGGGTGGGTETRAPGEKPSAGATTEPAKEPVKDPLTGTSPSASPGPTATATRDPLDPLGVGDAVKDFFGGLTGRQQPAEAPASTPPAPAPTATATAKPTADPADADADAPVKAPSPTARPSGKAVDDTEKAIKDAAERVGAEVEELPEDVKGLDPKKDEDVPEGAKPRFPCPTPDPEALAAAEVEPGIPHVADDPWRLESTMLTLRGLKYHGIVEVRTGSGTLKKALKFTASEVDIKDLHQMTVHSEGRTGHVASRPGSTSTIRGGTVTMYTEKLKGNLFGLIPITFSPETPPPLDVPYAFFTKVEVVQAAQFGGTLTVPGLHNYIEG</sequence>
<feature type="compositionally biased region" description="Low complexity" evidence="1">
    <location>
        <begin position="86"/>
        <end position="108"/>
    </location>
</feature>
<gene>
    <name evidence="2" type="ORF">J116_007555</name>
</gene>
<evidence type="ECO:0008006" key="4">
    <source>
        <dbReference type="Google" id="ProtNLM"/>
    </source>
</evidence>
<name>A0A1D3DPT7_9ACTN</name>
<keyword evidence="3" id="KW-1185">Reference proteome</keyword>
<dbReference type="EMBL" id="ASHX02000001">
    <property type="protein sequence ID" value="OEJ94343.1"/>
    <property type="molecule type" value="Genomic_DNA"/>
</dbReference>
<reference evidence="2 3" key="1">
    <citation type="journal article" date="2013" name="Genome Announc.">
        <title>Genome Sequence of Streptomyces violaceusniger Strain SPC6, a Halotolerant Streptomycete That Exhibits Rapid Growth and Development.</title>
        <authorList>
            <person name="Chen X."/>
            <person name="Zhang B."/>
            <person name="Zhang W."/>
            <person name="Wu X."/>
            <person name="Zhang M."/>
            <person name="Chen T."/>
            <person name="Liu G."/>
            <person name="Dyson P."/>
        </authorList>
    </citation>
    <scope>NUCLEOTIDE SEQUENCE [LARGE SCALE GENOMIC DNA]</scope>
    <source>
        <strain evidence="2 3">SPC6</strain>
    </source>
</reference>
<dbReference type="RefSeq" id="WP_023586486.1">
    <property type="nucleotide sequence ID" value="NZ_ASHX02000001.1"/>
</dbReference>
<protein>
    <recommendedName>
        <fullName evidence="4">Hydrogenase expression protein HypF</fullName>
    </recommendedName>
</protein>
<accession>A0A1D3DPT7</accession>
<dbReference type="Proteomes" id="UP000095329">
    <property type="component" value="Unassembled WGS sequence"/>
</dbReference>
<feature type="compositionally biased region" description="Basic and acidic residues" evidence="1">
    <location>
        <begin position="235"/>
        <end position="252"/>
    </location>
</feature>
<feature type="region of interest" description="Disordered" evidence="1">
    <location>
        <begin position="61"/>
        <end position="282"/>
    </location>
</feature>